<keyword evidence="4" id="KW-0479">Metal-binding</keyword>
<dbReference type="InterPro" id="IPR002401">
    <property type="entry name" value="Cyt_P450_E_grp-I"/>
</dbReference>
<protein>
    <recommendedName>
        <fullName evidence="11">Cytochrome P450</fullName>
    </recommendedName>
</protein>
<reference evidence="9 10" key="1">
    <citation type="submission" date="2024-01" db="EMBL/GenBank/DDBJ databases">
        <title>A draft genome for the cacao thread blight pathogen Marasmiellus scandens.</title>
        <authorList>
            <person name="Baruah I.K."/>
            <person name="Leung J."/>
            <person name="Bukari Y."/>
            <person name="Amoako-Attah I."/>
            <person name="Meinhardt L.W."/>
            <person name="Bailey B.A."/>
            <person name="Cohen S.P."/>
        </authorList>
    </citation>
    <scope>NUCLEOTIDE SEQUENCE [LARGE SCALE GENOMIC DNA]</scope>
    <source>
        <strain evidence="9 10">GH-19</strain>
    </source>
</reference>
<evidence type="ECO:0000256" key="6">
    <source>
        <dbReference type="ARBA" id="ARBA00023004"/>
    </source>
</evidence>
<accession>A0ABR1J240</accession>
<dbReference type="PANTHER" id="PTHR24305:SF187">
    <property type="entry name" value="P450, PUTATIVE (EUROFUNG)-RELATED"/>
    <property type="match status" value="1"/>
</dbReference>
<dbReference type="SUPFAM" id="SSF48264">
    <property type="entry name" value="Cytochrome P450"/>
    <property type="match status" value="1"/>
</dbReference>
<gene>
    <name evidence="9" type="ORF">VKT23_014710</name>
</gene>
<evidence type="ECO:0000313" key="9">
    <source>
        <dbReference type="EMBL" id="KAK7445715.1"/>
    </source>
</evidence>
<evidence type="ECO:0000256" key="8">
    <source>
        <dbReference type="SAM" id="Phobius"/>
    </source>
</evidence>
<keyword evidence="8" id="KW-1133">Transmembrane helix</keyword>
<dbReference type="InterPro" id="IPR001128">
    <property type="entry name" value="Cyt_P450"/>
</dbReference>
<dbReference type="CDD" id="cd11061">
    <property type="entry name" value="CYP67-like"/>
    <property type="match status" value="1"/>
</dbReference>
<proteinExistence type="inferred from homology"/>
<dbReference type="Proteomes" id="UP001498398">
    <property type="component" value="Unassembled WGS sequence"/>
</dbReference>
<organism evidence="9 10">
    <name type="scientific">Marasmiellus scandens</name>
    <dbReference type="NCBI Taxonomy" id="2682957"/>
    <lineage>
        <taxon>Eukaryota</taxon>
        <taxon>Fungi</taxon>
        <taxon>Dikarya</taxon>
        <taxon>Basidiomycota</taxon>
        <taxon>Agaricomycotina</taxon>
        <taxon>Agaricomycetes</taxon>
        <taxon>Agaricomycetidae</taxon>
        <taxon>Agaricales</taxon>
        <taxon>Marasmiineae</taxon>
        <taxon>Omphalotaceae</taxon>
        <taxon>Marasmiellus</taxon>
    </lineage>
</organism>
<dbReference type="InterPro" id="IPR050121">
    <property type="entry name" value="Cytochrome_P450_monoxygenase"/>
</dbReference>
<dbReference type="PRINTS" id="PR00385">
    <property type="entry name" value="P450"/>
</dbReference>
<evidence type="ECO:0000256" key="2">
    <source>
        <dbReference type="ARBA" id="ARBA00005179"/>
    </source>
</evidence>
<comment type="cofactor">
    <cofactor evidence="1">
        <name>heme</name>
        <dbReference type="ChEBI" id="CHEBI:30413"/>
    </cofactor>
</comment>
<dbReference type="Pfam" id="PF00067">
    <property type="entry name" value="p450"/>
    <property type="match status" value="1"/>
</dbReference>
<keyword evidence="8" id="KW-0472">Membrane</keyword>
<dbReference type="PRINTS" id="PR00463">
    <property type="entry name" value="EP450I"/>
</dbReference>
<evidence type="ECO:0008006" key="11">
    <source>
        <dbReference type="Google" id="ProtNLM"/>
    </source>
</evidence>
<evidence type="ECO:0000256" key="1">
    <source>
        <dbReference type="ARBA" id="ARBA00001971"/>
    </source>
</evidence>
<keyword evidence="7" id="KW-0503">Monooxygenase</keyword>
<sequence length="541" mass="60749">MNVSSSGLPLAALALGLGNHLYWKRYERESTTLMLVFTSLLPQPVILALVTSSFNLKGILVSCAYFTLSLLASILVYRLSPFHPLADVPGPVVARITKLWSFYIASTGNMPRVLKRLHDKYGSIVRIGPNEISIVDSEAVEAVYGQNGLPKGKFYSIRTDPHNPTNLLFMTGPPHARRRQRWNRALGMEAVKYYEEVISRQTNKLLDKLQEELSAGEIDISRKFGHFTFDIMGEVSFGQKFETLKTNDSHRYVQSVLDFSEKVNVLAWLPWAFHVMGLIPSIAKARGRLVAFSRECAGLRVTSGASVKDIWYHLMDEADREQEKPSIPEVVADGILAIIAGSDTSASAMASVIWFVLRHPECYQILQKEVDAIFADGENFLDSSRHKELSYLSACISEALRLHPPNATNGPREVPYGSGGRTILGRYLPEGTQVLVPPYVVHRNPKNFSSPEKFLPSRWMRNLDANFVHKPEAFIPFSYGPASCVGRALALKEMLFALSSLFFKFELQFAPGFDYEGWERTRKDYFISPSGPLALVLRERH</sequence>
<keyword evidence="10" id="KW-1185">Reference proteome</keyword>
<dbReference type="PANTHER" id="PTHR24305">
    <property type="entry name" value="CYTOCHROME P450"/>
    <property type="match status" value="1"/>
</dbReference>
<evidence type="ECO:0000256" key="3">
    <source>
        <dbReference type="ARBA" id="ARBA00010617"/>
    </source>
</evidence>
<evidence type="ECO:0000256" key="4">
    <source>
        <dbReference type="ARBA" id="ARBA00022723"/>
    </source>
</evidence>
<name>A0ABR1J240_9AGAR</name>
<evidence type="ECO:0000256" key="7">
    <source>
        <dbReference type="ARBA" id="ARBA00023033"/>
    </source>
</evidence>
<evidence type="ECO:0000313" key="10">
    <source>
        <dbReference type="Proteomes" id="UP001498398"/>
    </source>
</evidence>
<keyword evidence="5" id="KW-0560">Oxidoreductase</keyword>
<dbReference type="Gene3D" id="1.10.630.10">
    <property type="entry name" value="Cytochrome P450"/>
    <property type="match status" value="1"/>
</dbReference>
<comment type="caution">
    <text evidence="9">The sequence shown here is derived from an EMBL/GenBank/DDBJ whole genome shotgun (WGS) entry which is preliminary data.</text>
</comment>
<keyword evidence="8" id="KW-0812">Transmembrane</keyword>
<dbReference type="InterPro" id="IPR036396">
    <property type="entry name" value="Cyt_P450_sf"/>
</dbReference>
<feature type="transmembrane region" description="Helical" evidence="8">
    <location>
        <begin position="32"/>
        <end position="51"/>
    </location>
</feature>
<dbReference type="EMBL" id="JBANRG010000046">
    <property type="protein sequence ID" value="KAK7445715.1"/>
    <property type="molecule type" value="Genomic_DNA"/>
</dbReference>
<comment type="similarity">
    <text evidence="3">Belongs to the cytochrome P450 family.</text>
</comment>
<comment type="pathway">
    <text evidence="2">Secondary metabolite biosynthesis.</text>
</comment>
<feature type="transmembrane region" description="Helical" evidence="8">
    <location>
        <begin position="58"/>
        <end position="77"/>
    </location>
</feature>
<evidence type="ECO:0000256" key="5">
    <source>
        <dbReference type="ARBA" id="ARBA00023002"/>
    </source>
</evidence>
<keyword evidence="6" id="KW-0408">Iron</keyword>